<keyword evidence="5" id="KW-0574">Periplasm</keyword>
<gene>
    <name evidence="8" type="ORF">SAMN02949497_4271</name>
</gene>
<evidence type="ECO:0000256" key="1">
    <source>
        <dbReference type="ARBA" id="ARBA00004418"/>
    </source>
</evidence>
<comment type="similarity">
    <text evidence="3">Belongs to the OpgD/OpgG family.</text>
</comment>
<dbReference type="GO" id="GO:0051274">
    <property type="term" value="P:beta-glucan biosynthetic process"/>
    <property type="evidence" value="ECO:0007669"/>
    <property type="project" value="TreeGrafter"/>
</dbReference>
<evidence type="ECO:0000256" key="4">
    <source>
        <dbReference type="ARBA" id="ARBA00022729"/>
    </source>
</evidence>
<reference evidence="8 9" key="1">
    <citation type="submission" date="2016-12" db="EMBL/GenBank/DDBJ databases">
        <authorList>
            <person name="Song W.-J."/>
            <person name="Kurnit D.M."/>
        </authorList>
    </citation>
    <scope>NUCLEOTIDE SEQUENCE [LARGE SCALE GENOMIC DNA]</scope>
    <source>
        <strain evidence="8 9">175</strain>
    </source>
</reference>
<dbReference type="InterPro" id="IPR007444">
    <property type="entry name" value="Glucan_biosyn_MdoG_C"/>
</dbReference>
<name>A0A1Y6D2H9_9GAMM</name>
<proteinExistence type="inferred from homology"/>
<evidence type="ECO:0000256" key="5">
    <source>
        <dbReference type="ARBA" id="ARBA00022764"/>
    </source>
</evidence>
<sequence>MKARRNRIALLCALLIPVAVHADPGKPTPPPNAAPAVPAPDAKPPAKPFEFADVELKARELAGKPYARDDAGMPEFLGQLDYDQYRDIRYKADKALWKDEGLPFQIQAFHRGFIFKDRVSINIVDHGSATRLAYSPELFDYGKNQFPAPLPPDLGFAGLRFHYPLRRDEVYDEVAVFLGASYFRAVGLGQTYGLSARGLALDTGLAKAEEFPIFREFWVQKPGQNAGELVVYALLDSPSVTGAYRFTLRPGLDLTLDVASRLYFRKAVERVGIAPLTSMFFHGENTDRFMDDFRPEVHDSDGLLLGRSTGEWVWRPLNNPRQLRISVFKDTKPSGFGLMQRDREFDHYQDLEAQYHRRPGAWVEALGDWGPGAVYLIEIPSDAEKYDNIVAFWVPDQPATEGKEFRFDYRLHFAQEEYTAVSGGKVVATRIGAAEPGDNQNRKIVVDFGSPSLKMLSPKAKVGAEVSASSGKIGNLVVHKNEENGTWRLSFDLEPVPAEKDKDKVPVELRAMLKSGQDVLTETWVYQWNAR</sequence>
<dbReference type="InterPro" id="IPR014756">
    <property type="entry name" value="Ig_E-set"/>
</dbReference>
<dbReference type="GO" id="GO:0030288">
    <property type="term" value="C:outer membrane-bounded periplasmic space"/>
    <property type="evidence" value="ECO:0007669"/>
    <property type="project" value="TreeGrafter"/>
</dbReference>
<dbReference type="SUPFAM" id="SSF81296">
    <property type="entry name" value="E set domains"/>
    <property type="match status" value="1"/>
</dbReference>
<dbReference type="InterPro" id="IPR011013">
    <property type="entry name" value="Gal_mutarotase_sf_dom"/>
</dbReference>
<feature type="signal peptide" evidence="6">
    <location>
        <begin position="1"/>
        <end position="22"/>
    </location>
</feature>
<comment type="subcellular location">
    <subcellularLocation>
        <location evidence="1">Periplasm</location>
    </subcellularLocation>
</comment>
<dbReference type="AlphaFoldDB" id="A0A1Y6D2H9"/>
<evidence type="ECO:0000259" key="7">
    <source>
        <dbReference type="Pfam" id="PF04349"/>
    </source>
</evidence>
<dbReference type="FunFam" id="2.70.98.10:FF:000001">
    <property type="entry name" value="Glucans biosynthesis protein G"/>
    <property type="match status" value="1"/>
</dbReference>
<comment type="pathway">
    <text evidence="2">Glycan metabolism; osmoregulated periplasmic glucan (OPG) biosynthesis.</text>
</comment>
<dbReference type="InterPro" id="IPR014718">
    <property type="entry name" value="GH-type_carb-bd"/>
</dbReference>
<dbReference type="STRING" id="1760988.SAMN02949497_4271"/>
<evidence type="ECO:0000313" key="9">
    <source>
        <dbReference type="Proteomes" id="UP000192923"/>
    </source>
</evidence>
<evidence type="ECO:0000256" key="2">
    <source>
        <dbReference type="ARBA" id="ARBA00005001"/>
    </source>
</evidence>
<dbReference type="Proteomes" id="UP000192923">
    <property type="component" value="Unassembled WGS sequence"/>
</dbReference>
<dbReference type="InterPro" id="IPR013783">
    <property type="entry name" value="Ig-like_fold"/>
</dbReference>
<dbReference type="Pfam" id="PF04349">
    <property type="entry name" value="MdoG"/>
    <property type="match status" value="1"/>
</dbReference>
<keyword evidence="9" id="KW-1185">Reference proteome</keyword>
<evidence type="ECO:0000256" key="6">
    <source>
        <dbReference type="SAM" id="SignalP"/>
    </source>
</evidence>
<feature type="domain" description="Glucan biosynthesis periplasmic MdoG C-terminal" evidence="7">
    <location>
        <begin position="49"/>
        <end position="528"/>
    </location>
</feature>
<dbReference type="Gene3D" id="2.70.98.10">
    <property type="match status" value="1"/>
</dbReference>
<dbReference type="PIRSF" id="PIRSF006281">
    <property type="entry name" value="MdoG"/>
    <property type="match status" value="1"/>
</dbReference>
<evidence type="ECO:0000256" key="3">
    <source>
        <dbReference type="ARBA" id="ARBA00009284"/>
    </source>
</evidence>
<dbReference type="GO" id="GO:0030246">
    <property type="term" value="F:carbohydrate binding"/>
    <property type="evidence" value="ECO:0007669"/>
    <property type="project" value="InterPro"/>
</dbReference>
<dbReference type="PANTHER" id="PTHR30504">
    <property type="entry name" value="GLUCANS BIOSYNTHESIS PROTEIN"/>
    <property type="match status" value="1"/>
</dbReference>
<feature type="chain" id="PRO_5013209775" evidence="6">
    <location>
        <begin position="23"/>
        <end position="531"/>
    </location>
</feature>
<dbReference type="UniPathway" id="UPA00637"/>
<dbReference type="RefSeq" id="WP_254899430.1">
    <property type="nucleotide sequence ID" value="NZ_FXAM01000001.1"/>
</dbReference>
<dbReference type="PANTHER" id="PTHR30504:SF2">
    <property type="entry name" value="GLUCANS BIOSYNTHESIS PROTEIN G"/>
    <property type="match status" value="1"/>
</dbReference>
<evidence type="ECO:0000313" key="8">
    <source>
        <dbReference type="EMBL" id="SMF96857.1"/>
    </source>
</evidence>
<dbReference type="EMBL" id="FXAM01000001">
    <property type="protein sequence ID" value="SMF96857.1"/>
    <property type="molecule type" value="Genomic_DNA"/>
</dbReference>
<accession>A0A1Y6D2H9</accession>
<keyword evidence="4 6" id="KW-0732">Signal</keyword>
<dbReference type="InterPro" id="IPR014438">
    <property type="entry name" value="Glucan_biosyn_MdoG/MdoD"/>
</dbReference>
<protein>
    <submittedName>
        <fullName evidence="8">Glucans biosynthesis protein</fullName>
    </submittedName>
</protein>
<dbReference type="GO" id="GO:0003824">
    <property type="term" value="F:catalytic activity"/>
    <property type="evidence" value="ECO:0007669"/>
    <property type="project" value="InterPro"/>
</dbReference>
<dbReference type="SUPFAM" id="SSF74650">
    <property type="entry name" value="Galactose mutarotase-like"/>
    <property type="match status" value="1"/>
</dbReference>
<organism evidence="8 9">
    <name type="scientific">Methylomagnum ishizawai</name>
    <dbReference type="NCBI Taxonomy" id="1760988"/>
    <lineage>
        <taxon>Bacteria</taxon>
        <taxon>Pseudomonadati</taxon>
        <taxon>Pseudomonadota</taxon>
        <taxon>Gammaproteobacteria</taxon>
        <taxon>Methylococcales</taxon>
        <taxon>Methylococcaceae</taxon>
        <taxon>Methylomagnum</taxon>
    </lineage>
</organism>
<dbReference type="Gene3D" id="2.60.40.10">
    <property type="entry name" value="Immunoglobulins"/>
    <property type="match status" value="1"/>
</dbReference>